<dbReference type="AlphaFoldDB" id="A0AAV4AAB0"/>
<dbReference type="Proteomes" id="UP000735302">
    <property type="component" value="Unassembled WGS sequence"/>
</dbReference>
<proteinExistence type="predicted"/>
<keyword evidence="2" id="KW-1185">Reference proteome</keyword>
<comment type="caution">
    <text evidence="1">The sequence shown here is derived from an EMBL/GenBank/DDBJ whole genome shotgun (WGS) entry which is preliminary data.</text>
</comment>
<evidence type="ECO:0000313" key="1">
    <source>
        <dbReference type="EMBL" id="GFO03917.1"/>
    </source>
</evidence>
<organism evidence="1 2">
    <name type="scientific">Plakobranchus ocellatus</name>
    <dbReference type="NCBI Taxonomy" id="259542"/>
    <lineage>
        <taxon>Eukaryota</taxon>
        <taxon>Metazoa</taxon>
        <taxon>Spiralia</taxon>
        <taxon>Lophotrochozoa</taxon>
        <taxon>Mollusca</taxon>
        <taxon>Gastropoda</taxon>
        <taxon>Heterobranchia</taxon>
        <taxon>Euthyneura</taxon>
        <taxon>Panpulmonata</taxon>
        <taxon>Sacoglossa</taxon>
        <taxon>Placobranchoidea</taxon>
        <taxon>Plakobranchidae</taxon>
        <taxon>Plakobranchus</taxon>
    </lineage>
</organism>
<accession>A0AAV4AAB0</accession>
<reference evidence="1 2" key="1">
    <citation type="journal article" date="2021" name="Elife">
        <title>Chloroplast acquisition without the gene transfer in kleptoplastic sea slugs, Plakobranchus ocellatus.</title>
        <authorList>
            <person name="Maeda T."/>
            <person name="Takahashi S."/>
            <person name="Yoshida T."/>
            <person name="Shimamura S."/>
            <person name="Takaki Y."/>
            <person name="Nagai Y."/>
            <person name="Toyoda A."/>
            <person name="Suzuki Y."/>
            <person name="Arimoto A."/>
            <person name="Ishii H."/>
            <person name="Satoh N."/>
            <person name="Nishiyama T."/>
            <person name="Hasebe M."/>
            <person name="Maruyama T."/>
            <person name="Minagawa J."/>
            <person name="Obokata J."/>
            <person name="Shigenobu S."/>
        </authorList>
    </citation>
    <scope>NUCLEOTIDE SEQUENCE [LARGE SCALE GENOMIC DNA]</scope>
</reference>
<evidence type="ECO:0000313" key="2">
    <source>
        <dbReference type="Proteomes" id="UP000735302"/>
    </source>
</evidence>
<protein>
    <submittedName>
        <fullName evidence="1">Uncharacterized protein</fullName>
    </submittedName>
</protein>
<name>A0AAV4AAB0_9GAST</name>
<dbReference type="EMBL" id="BLXT01003733">
    <property type="protein sequence ID" value="GFO03917.1"/>
    <property type="molecule type" value="Genomic_DNA"/>
</dbReference>
<gene>
    <name evidence="1" type="ORF">PoB_003042200</name>
</gene>
<sequence>MKTLQWWLLADPGPLDENMTVIRVVPRCPVAVPSQSHLVAILAVFTDCFTAKTATSNQDVQWLYLHNRTSLQSLLRSLIVSRQRLRLQIKMSSGCTFTITPRCNLCCVH</sequence>